<keyword evidence="1" id="KW-0812">Transmembrane</keyword>
<dbReference type="Proteomes" id="UP000011705">
    <property type="component" value="Chromosome"/>
</dbReference>
<protein>
    <submittedName>
        <fullName evidence="2">Uncharacterized protein</fullName>
    </submittedName>
</protein>
<comment type="caution">
    <text evidence="2">The sequence shown here is derived from an EMBL/GenBank/DDBJ whole genome shotgun (WGS) entry which is preliminary data.</text>
</comment>
<evidence type="ECO:0000313" key="2">
    <source>
        <dbReference type="EMBL" id="EMB36155.1"/>
    </source>
</evidence>
<dbReference type="GeneID" id="301090215"/>
<dbReference type="PATRIC" id="fig|999432.5.peg.357"/>
<feature type="transmembrane region" description="Helical" evidence="1">
    <location>
        <begin position="66"/>
        <end position="86"/>
    </location>
</feature>
<accession>A0A0E2E8F2</accession>
<dbReference type="HOGENOM" id="CLU_2182793_0_0_12"/>
<dbReference type="EMBL" id="AGDV01000001">
    <property type="protein sequence ID" value="EMB36155.1"/>
    <property type="molecule type" value="Genomic_DNA"/>
</dbReference>
<keyword evidence="1" id="KW-1133">Transmembrane helix</keyword>
<proteinExistence type="predicted"/>
<sequence>MKKFGICIVILTIIFTVLDRMNKYWECENFIFNTTMIMNGNYYLVTKEDMKIVEVSALQWYYTNSIASILLVLWILTGLLFLYVMGRHVLPYFWYKKYDHMFDET</sequence>
<organism evidence="2">
    <name type="scientific">Treponema denticola H-22</name>
    <dbReference type="NCBI Taxonomy" id="999432"/>
    <lineage>
        <taxon>Bacteria</taxon>
        <taxon>Pseudomonadati</taxon>
        <taxon>Spirochaetota</taxon>
        <taxon>Spirochaetia</taxon>
        <taxon>Spirochaetales</taxon>
        <taxon>Treponemataceae</taxon>
        <taxon>Treponema</taxon>
    </lineage>
</organism>
<gene>
    <name evidence="2" type="ORF">HMPREF9726_00347</name>
</gene>
<evidence type="ECO:0000256" key="1">
    <source>
        <dbReference type="SAM" id="Phobius"/>
    </source>
</evidence>
<dbReference type="RefSeq" id="WP_002679232.1">
    <property type="nucleotide sequence ID" value="NZ_CM001795.1"/>
</dbReference>
<name>A0A0E2E8F2_TREDN</name>
<reference evidence="2" key="1">
    <citation type="submission" date="2012-01" db="EMBL/GenBank/DDBJ databases">
        <title>The Genome Sequence of Treponema denticola H-22.</title>
        <authorList>
            <consortium name="The Broad Institute Genome Sequencing Platform"/>
            <person name="Earl A."/>
            <person name="Ward D."/>
            <person name="Feldgarden M."/>
            <person name="Gevers D."/>
            <person name="Blanton J.M."/>
            <person name="Fenno C.J."/>
            <person name="Baranova O.V."/>
            <person name="Mathney J."/>
            <person name="Dewhirst F.E."/>
            <person name="Izard J."/>
            <person name="Young S.K."/>
            <person name="Zeng Q."/>
            <person name="Gargeya S."/>
            <person name="Fitzgerald M."/>
            <person name="Haas B."/>
            <person name="Abouelleil A."/>
            <person name="Alvarado L."/>
            <person name="Arachchi H.M."/>
            <person name="Berlin A."/>
            <person name="Chapman S.B."/>
            <person name="Gearin G."/>
            <person name="Goldberg J."/>
            <person name="Griggs A."/>
            <person name="Gujja S."/>
            <person name="Hansen M."/>
            <person name="Heiman D."/>
            <person name="Howarth C."/>
            <person name="Larimer J."/>
            <person name="Lui A."/>
            <person name="MacDonald P.J.P."/>
            <person name="McCowen C."/>
            <person name="Montmayeur A."/>
            <person name="Murphy C."/>
            <person name="Neiman D."/>
            <person name="Pearson M."/>
            <person name="Priest M."/>
            <person name="Roberts A."/>
            <person name="Saif S."/>
            <person name="Shea T."/>
            <person name="Sisk P."/>
            <person name="Stolte C."/>
            <person name="Sykes S."/>
            <person name="Wortman J."/>
            <person name="Nusbaum C."/>
            <person name="Birren B."/>
        </authorList>
    </citation>
    <scope>NUCLEOTIDE SEQUENCE [LARGE SCALE GENOMIC DNA]</scope>
    <source>
        <strain evidence="2">H-22</strain>
    </source>
</reference>
<keyword evidence="1" id="KW-0472">Membrane</keyword>
<dbReference type="AlphaFoldDB" id="A0A0E2E8F2"/>